<feature type="region of interest" description="Disordered" evidence="1">
    <location>
        <begin position="156"/>
        <end position="197"/>
    </location>
</feature>
<dbReference type="AlphaFoldDB" id="K1R2B1"/>
<protein>
    <submittedName>
        <fullName evidence="2">Uncharacterized protein</fullName>
    </submittedName>
</protein>
<sequence length="197" mass="22014">MSLHIYHLSANAIFHLTVQWGAILTNPTRKQQVNDLRSSIDCIDVRFELSITSQSEPLWEQMDARGGVSVCTEVGTPRHISIKPTPKKSRSAHPPARKKISNARHVGTSCLEERWDGQNDRQSNNLSSFLAHHYTISIPVLKRNTYKRHTKVGLIGSTARRRTAPEPSSTGKSIDQNIFPEVQGTALRMPEANGRGQ</sequence>
<dbReference type="HOGENOM" id="CLU_1385402_0_0_1"/>
<name>K1R2B1_MAGGI</name>
<accession>K1R2B1</accession>
<gene>
    <name evidence="2" type="ORF">CGI_10016100</name>
</gene>
<organism evidence="2">
    <name type="scientific">Magallana gigas</name>
    <name type="common">Pacific oyster</name>
    <name type="synonym">Crassostrea gigas</name>
    <dbReference type="NCBI Taxonomy" id="29159"/>
    <lineage>
        <taxon>Eukaryota</taxon>
        <taxon>Metazoa</taxon>
        <taxon>Spiralia</taxon>
        <taxon>Lophotrochozoa</taxon>
        <taxon>Mollusca</taxon>
        <taxon>Bivalvia</taxon>
        <taxon>Autobranchia</taxon>
        <taxon>Pteriomorphia</taxon>
        <taxon>Ostreida</taxon>
        <taxon>Ostreoidea</taxon>
        <taxon>Ostreidae</taxon>
        <taxon>Magallana</taxon>
    </lineage>
</organism>
<dbReference type="InParanoid" id="K1R2B1"/>
<dbReference type="EMBL" id="JH817068">
    <property type="protein sequence ID" value="EKC35270.1"/>
    <property type="molecule type" value="Genomic_DNA"/>
</dbReference>
<evidence type="ECO:0000256" key="1">
    <source>
        <dbReference type="SAM" id="MobiDB-lite"/>
    </source>
</evidence>
<feature type="region of interest" description="Disordered" evidence="1">
    <location>
        <begin position="78"/>
        <end position="102"/>
    </location>
</feature>
<feature type="compositionally biased region" description="Basic residues" evidence="1">
    <location>
        <begin position="85"/>
        <end position="102"/>
    </location>
</feature>
<feature type="compositionally biased region" description="Polar residues" evidence="1">
    <location>
        <begin position="166"/>
        <end position="176"/>
    </location>
</feature>
<proteinExistence type="predicted"/>
<evidence type="ECO:0000313" key="2">
    <source>
        <dbReference type="EMBL" id="EKC35270.1"/>
    </source>
</evidence>
<reference evidence="2" key="1">
    <citation type="journal article" date="2012" name="Nature">
        <title>The oyster genome reveals stress adaptation and complexity of shell formation.</title>
        <authorList>
            <person name="Zhang G."/>
            <person name="Fang X."/>
            <person name="Guo X."/>
            <person name="Li L."/>
            <person name="Luo R."/>
            <person name="Xu F."/>
            <person name="Yang P."/>
            <person name="Zhang L."/>
            <person name="Wang X."/>
            <person name="Qi H."/>
            <person name="Xiong Z."/>
            <person name="Que H."/>
            <person name="Xie Y."/>
            <person name="Holland P.W."/>
            <person name="Paps J."/>
            <person name="Zhu Y."/>
            <person name="Wu F."/>
            <person name="Chen Y."/>
            <person name="Wang J."/>
            <person name="Peng C."/>
            <person name="Meng J."/>
            <person name="Yang L."/>
            <person name="Liu J."/>
            <person name="Wen B."/>
            <person name="Zhang N."/>
            <person name="Huang Z."/>
            <person name="Zhu Q."/>
            <person name="Feng Y."/>
            <person name="Mount A."/>
            <person name="Hedgecock D."/>
            <person name="Xu Z."/>
            <person name="Liu Y."/>
            <person name="Domazet-Loso T."/>
            <person name="Du Y."/>
            <person name="Sun X."/>
            <person name="Zhang S."/>
            <person name="Liu B."/>
            <person name="Cheng P."/>
            <person name="Jiang X."/>
            <person name="Li J."/>
            <person name="Fan D."/>
            <person name="Wang W."/>
            <person name="Fu W."/>
            <person name="Wang T."/>
            <person name="Wang B."/>
            <person name="Zhang J."/>
            <person name="Peng Z."/>
            <person name="Li Y."/>
            <person name="Li N."/>
            <person name="Wang J."/>
            <person name="Chen M."/>
            <person name="He Y."/>
            <person name="Tan F."/>
            <person name="Song X."/>
            <person name="Zheng Q."/>
            <person name="Huang R."/>
            <person name="Yang H."/>
            <person name="Du X."/>
            <person name="Chen L."/>
            <person name="Yang M."/>
            <person name="Gaffney P.M."/>
            <person name="Wang S."/>
            <person name="Luo L."/>
            <person name="She Z."/>
            <person name="Ming Y."/>
            <person name="Huang W."/>
            <person name="Zhang S."/>
            <person name="Huang B."/>
            <person name="Zhang Y."/>
            <person name="Qu T."/>
            <person name="Ni P."/>
            <person name="Miao G."/>
            <person name="Wang J."/>
            <person name="Wang Q."/>
            <person name="Steinberg C.E."/>
            <person name="Wang H."/>
            <person name="Li N."/>
            <person name="Qian L."/>
            <person name="Zhang G."/>
            <person name="Li Y."/>
            <person name="Yang H."/>
            <person name="Liu X."/>
            <person name="Wang J."/>
            <person name="Yin Y."/>
            <person name="Wang J."/>
        </authorList>
    </citation>
    <scope>NUCLEOTIDE SEQUENCE [LARGE SCALE GENOMIC DNA]</scope>
    <source>
        <strain evidence="2">05x7-T-G4-1.051#20</strain>
    </source>
</reference>